<reference evidence="1" key="1">
    <citation type="journal article" date="2014" name="Int. J. Syst. Evol. Microbiol.">
        <title>Complete genome sequence of Corynebacterium casei LMG S-19264T (=DSM 44701T), isolated from a smear-ripened cheese.</title>
        <authorList>
            <consortium name="US DOE Joint Genome Institute (JGI-PGF)"/>
            <person name="Walter F."/>
            <person name="Albersmeier A."/>
            <person name="Kalinowski J."/>
            <person name="Ruckert C."/>
        </authorList>
    </citation>
    <scope>NUCLEOTIDE SEQUENCE</scope>
    <source>
        <strain evidence="1">NBRC 110071</strain>
    </source>
</reference>
<dbReference type="Pfam" id="PF09411">
    <property type="entry name" value="PagL"/>
    <property type="match status" value="1"/>
</dbReference>
<sequence length="160" mass="18113">MASEYGITKLRVGIFAHNKGLVASRVEHGTDANGEVVTEPVDWLFNAEPTYGLMLNGIGNTSYLYAGYSWELDVFEDEADSGLFVIPFFGLTVHNGKREPESKRRGLGCRVLFREAIEVGWRFSERWALSILTDHLSHGGFCEDRNQGLDNTGIRFHWHY</sequence>
<gene>
    <name evidence="1" type="ORF">GCM10007876_30010</name>
</gene>
<evidence type="ECO:0008006" key="3">
    <source>
        <dbReference type="Google" id="ProtNLM"/>
    </source>
</evidence>
<evidence type="ECO:0000313" key="1">
    <source>
        <dbReference type="EMBL" id="GLQ32522.1"/>
    </source>
</evidence>
<dbReference type="Proteomes" id="UP001161389">
    <property type="component" value="Unassembled WGS sequence"/>
</dbReference>
<comment type="caution">
    <text evidence="1">The sequence shown here is derived from an EMBL/GenBank/DDBJ whole genome shotgun (WGS) entry which is preliminary data.</text>
</comment>
<reference evidence="1" key="2">
    <citation type="submission" date="2023-01" db="EMBL/GenBank/DDBJ databases">
        <title>Draft genome sequence of Litoribrevibacter albus strain NBRC 110071.</title>
        <authorList>
            <person name="Sun Q."/>
            <person name="Mori K."/>
        </authorList>
    </citation>
    <scope>NUCLEOTIDE SEQUENCE</scope>
    <source>
        <strain evidence="1">NBRC 110071</strain>
    </source>
</reference>
<dbReference type="Gene3D" id="2.40.160.20">
    <property type="match status" value="1"/>
</dbReference>
<name>A0AA37SE25_9GAMM</name>
<dbReference type="InterPro" id="IPR018550">
    <property type="entry name" value="Lipid-A_deacylase-rel"/>
</dbReference>
<protein>
    <recommendedName>
        <fullName evidence="3">Acyloxyacyl hydrolase</fullName>
    </recommendedName>
</protein>
<accession>A0AA37SE25</accession>
<organism evidence="1 2">
    <name type="scientific">Litoribrevibacter albus</name>
    <dbReference type="NCBI Taxonomy" id="1473156"/>
    <lineage>
        <taxon>Bacteria</taxon>
        <taxon>Pseudomonadati</taxon>
        <taxon>Pseudomonadota</taxon>
        <taxon>Gammaproteobacteria</taxon>
        <taxon>Oceanospirillales</taxon>
        <taxon>Oceanospirillaceae</taxon>
        <taxon>Litoribrevibacter</taxon>
    </lineage>
</organism>
<evidence type="ECO:0000313" key="2">
    <source>
        <dbReference type="Proteomes" id="UP001161389"/>
    </source>
</evidence>
<proteinExistence type="predicted"/>
<keyword evidence="2" id="KW-1185">Reference proteome</keyword>
<dbReference type="AlphaFoldDB" id="A0AA37SE25"/>
<dbReference type="EMBL" id="BSNM01000016">
    <property type="protein sequence ID" value="GLQ32522.1"/>
    <property type="molecule type" value="Genomic_DNA"/>
</dbReference>